<dbReference type="RefSeq" id="WP_004336465.1">
    <property type="nucleotide sequence ID" value="NZ_AMXE01000022.1"/>
</dbReference>
<name>N6Z2A9_THAL4</name>
<dbReference type="GO" id="GO:0016989">
    <property type="term" value="F:sigma factor antagonist activity"/>
    <property type="evidence" value="ECO:0007669"/>
    <property type="project" value="TreeGrafter"/>
</dbReference>
<dbReference type="Pfam" id="PF04773">
    <property type="entry name" value="FecR"/>
    <property type="match status" value="1"/>
</dbReference>
<dbReference type="STRING" id="1123367.GCA_000621305_00726"/>
<protein>
    <submittedName>
        <fullName evidence="4">Putative transmembrane sensor</fullName>
    </submittedName>
</protein>
<dbReference type="eggNOG" id="COG3712">
    <property type="taxonomic scope" value="Bacteria"/>
</dbReference>
<comment type="caution">
    <text evidence="4">The sequence shown here is derived from an EMBL/GenBank/DDBJ whole genome shotgun (WGS) entry which is preliminary data.</text>
</comment>
<evidence type="ECO:0000259" key="3">
    <source>
        <dbReference type="Pfam" id="PF16220"/>
    </source>
</evidence>
<feature type="compositionally biased region" description="Basic and acidic residues" evidence="1">
    <location>
        <begin position="235"/>
        <end position="246"/>
    </location>
</feature>
<proteinExistence type="predicted"/>
<sequence length="329" mass="36102">MNAAAEDATPRIPPHVAEAAMEWWVELQSDPVTDDMRAACLRWRGARPEHEQAWQIIAAGHSRLHASALPPALAHAALGAPRGKPARRRAIKALAVLVFAGGGAWGIHRRDIASQWFADYRTGTGERRDIVLADGTRVTLDTDTALDIRFGEHERRLHLRSGRIHIDTAPDGDSRRPFFVDTAQGRAQALGTRFTVRQDDGASHIAVYEGSVALIPRHGGGLTLGPSEQTRLHPHGTDAPRPTDDRDTAWRQGMLIVSAMRLDDFIAELGRYRSGWLHCDPQVAALRVSGSFPLADTDRALDALANTLPVDIVRRTRYWAAVRPRAAPG</sequence>
<accession>N6Z2A9</accession>
<feature type="domain" description="FecR protein" evidence="2">
    <location>
        <begin position="119"/>
        <end position="212"/>
    </location>
</feature>
<dbReference type="InterPro" id="IPR032623">
    <property type="entry name" value="FecR_N"/>
</dbReference>
<keyword evidence="5" id="KW-1185">Reference proteome</keyword>
<evidence type="ECO:0000256" key="1">
    <source>
        <dbReference type="SAM" id="MobiDB-lite"/>
    </source>
</evidence>
<dbReference type="PANTHER" id="PTHR30273">
    <property type="entry name" value="PERIPLASMIC SIGNAL SENSOR AND SIGMA FACTOR ACTIVATOR FECR-RELATED"/>
    <property type="match status" value="1"/>
</dbReference>
<dbReference type="Proteomes" id="UP000013232">
    <property type="component" value="Unassembled WGS sequence"/>
</dbReference>
<reference evidence="4 5" key="1">
    <citation type="submission" date="2012-09" db="EMBL/GenBank/DDBJ databases">
        <title>Draft Genome Sequences of 6 Strains from Genus Thauera.</title>
        <authorList>
            <person name="Liu B."/>
            <person name="Shapleigh J.P."/>
            <person name="Frostegard A.H."/>
        </authorList>
    </citation>
    <scope>NUCLEOTIDE SEQUENCE [LARGE SCALE GENOMIC DNA]</scope>
    <source>
        <strain evidence="5">47Lol / DSM 12138</strain>
    </source>
</reference>
<evidence type="ECO:0000313" key="4">
    <source>
        <dbReference type="EMBL" id="ENO88747.1"/>
    </source>
</evidence>
<evidence type="ECO:0000313" key="5">
    <source>
        <dbReference type="Proteomes" id="UP000013232"/>
    </source>
</evidence>
<feature type="domain" description="FecR N-terminal" evidence="3">
    <location>
        <begin position="18"/>
        <end position="55"/>
    </location>
</feature>
<keyword evidence="4" id="KW-0812">Transmembrane</keyword>
<evidence type="ECO:0000259" key="2">
    <source>
        <dbReference type="Pfam" id="PF04773"/>
    </source>
</evidence>
<dbReference type="OrthoDB" id="1100567at2"/>
<dbReference type="Gene3D" id="2.60.120.1440">
    <property type="match status" value="1"/>
</dbReference>
<dbReference type="PIRSF" id="PIRSF018266">
    <property type="entry name" value="FecR"/>
    <property type="match status" value="1"/>
</dbReference>
<keyword evidence="4" id="KW-0472">Membrane</keyword>
<gene>
    <name evidence="4" type="ORF">C666_07965</name>
</gene>
<organism evidence="4 5">
    <name type="scientific">Thauera linaloolentis (strain DSM 12138 / JCM 21573 / CCUG 41526 / CIP 105981 / IAM 15112 / NBRC 102519 / 47Lol)</name>
    <dbReference type="NCBI Taxonomy" id="1123367"/>
    <lineage>
        <taxon>Bacteria</taxon>
        <taxon>Pseudomonadati</taxon>
        <taxon>Pseudomonadota</taxon>
        <taxon>Betaproteobacteria</taxon>
        <taxon>Rhodocyclales</taxon>
        <taxon>Zoogloeaceae</taxon>
        <taxon>Thauera</taxon>
    </lineage>
</organism>
<dbReference type="InterPro" id="IPR012373">
    <property type="entry name" value="Ferrdict_sens_TM"/>
</dbReference>
<dbReference type="EMBL" id="AMXE01000022">
    <property type="protein sequence ID" value="ENO88747.1"/>
    <property type="molecule type" value="Genomic_DNA"/>
</dbReference>
<dbReference type="AlphaFoldDB" id="N6Z2A9"/>
<dbReference type="PANTHER" id="PTHR30273:SF2">
    <property type="entry name" value="PROTEIN FECR"/>
    <property type="match status" value="1"/>
</dbReference>
<dbReference type="Pfam" id="PF16220">
    <property type="entry name" value="DUF4880"/>
    <property type="match status" value="1"/>
</dbReference>
<feature type="region of interest" description="Disordered" evidence="1">
    <location>
        <begin position="223"/>
        <end position="246"/>
    </location>
</feature>
<dbReference type="InterPro" id="IPR006860">
    <property type="entry name" value="FecR"/>
</dbReference>